<evidence type="ECO:0000313" key="2">
    <source>
        <dbReference type="Proteomes" id="UP000298493"/>
    </source>
</evidence>
<organism evidence="1 2">
    <name type="scientific">Venturia nashicola</name>
    <dbReference type="NCBI Taxonomy" id="86259"/>
    <lineage>
        <taxon>Eukaryota</taxon>
        <taxon>Fungi</taxon>
        <taxon>Dikarya</taxon>
        <taxon>Ascomycota</taxon>
        <taxon>Pezizomycotina</taxon>
        <taxon>Dothideomycetes</taxon>
        <taxon>Pleosporomycetidae</taxon>
        <taxon>Venturiales</taxon>
        <taxon>Venturiaceae</taxon>
        <taxon>Venturia</taxon>
    </lineage>
</organism>
<dbReference type="Proteomes" id="UP000298493">
    <property type="component" value="Unassembled WGS sequence"/>
</dbReference>
<dbReference type="AlphaFoldDB" id="A0A4Z1NGU9"/>
<proteinExistence type="predicted"/>
<dbReference type="EMBL" id="SNSC02000022">
    <property type="protein sequence ID" value="TID14663.1"/>
    <property type="molecule type" value="Genomic_DNA"/>
</dbReference>
<evidence type="ECO:0000313" key="1">
    <source>
        <dbReference type="EMBL" id="TID14663.1"/>
    </source>
</evidence>
<name>A0A4Z1NGU9_9PEZI</name>
<protein>
    <submittedName>
        <fullName evidence="1">Uncharacterized protein</fullName>
    </submittedName>
</protein>
<accession>A0A4Z1NGU9</accession>
<reference evidence="1 2" key="1">
    <citation type="submission" date="2019-04" db="EMBL/GenBank/DDBJ databases">
        <title>High contiguity whole genome sequence and gene annotation resource for two Venturia nashicola isolates.</title>
        <authorList>
            <person name="Prokchorchik M."/>
            <person name="Won K."/>
            <person name="Lee Y."/>
            <person name="Choi E.D."/>
            <person name="Segonzac C."/>
            <person name="Sohn K.H."/>
        </authorList>
    </citation>
    <scope>NUCLEOTIDE SEQUENCE [LARGE SCALE GENOMIC DNA]</scope>
    <source>
        <strain evidence="1 2">PRI2</strain>
    </source>
</reference>
<comment type="caution">
    <text evidence="1">The sequence shown here is derived from an EMBL/GenBank/DDBJ whole genome shotgun (WGS) entry which is preliminary data.</text>
</comment>
<sequence length="191" mass="21491">MFPVNHVVHLSFSSHLIVESHFSTPLLKSCSFVTHCRASYLVWDSSNAHPIHARDHLVWHLGDRVDLVGKSGTQFSFHLHQVENVFHADTISSSALISELGQVLLISDAVPPALQALDVAWWIAPWWEEVVESDEYILILERLQTTKVDDGEPLLVIVWEPFSSCWLVVVTHGSRGCVELVLSMVLDRPPL</sequence>
<keyword evidence="2" id="KW-1185">Reference proteome</keyword>
<gene>
    <name evidence="1" type="ORF">E6O75_ATG08809</name>
</gene>